<organism evidence="1 2">
    <name type="scientific">Winogradskyella bathintestinalis</name>
    <dbReference type="NCBI Taxonomy" id="3035208"/>
    <lineage>
        <taxon>Bacteria</taxon>
        <taxon>Pseudomonadati</taxon>
        <taxon>Bacteroidota</taxon>
        <taxon>Flavobacteriia</taxon>
        <taxon>Flavobacteriales</taxon>
        <taxon>Flavobacteriaceae</taxon>
        <taxon>Winogradskyella</taxon>
    </lineage>
</organism>
<protein>
    <recommendedName>
        <fullName evidence="3">Lipoprotein</fullName>
    </recommendedName>
</protein>
<dbReference type="RefSeq" id="WP_290206166.1">
    <property type="nucleotide sequence ID" value="NZ_JASDDK010000002.1"/>
</dbReference>
<dbReference type="EMBL" id="JASDDK010000002">
    <property type="protein sequence ID" value="MDN3492473.1"/>
    <property type="molecule type" value="Genomic_DNA"/>
</dbReference>
<comment type="caution">
    <text evidence="1">The sequence shown here is derived from an EMBL/GenBank/DDBJ whole genome shotgun (WGS) entry which is preliminary data.</text>
</comment>
<dbReference type="PROSITE" id="PS51257">
    <property type="entry name" value="PROKAR_LIPOPROTEIN"/>
    <property type="match status" value="1"/>
</dbReference>
<evidence type="ECO:0000313" key="1">
    <source>
        <dbReference type="EMBL" id="MDN3492473.1"/>
    </source>
</evidence>
<evidence type="ECO:0000313" key="2">
    <source>
        <dbReference type="Proteomes" id="UP001231197"/>
    </source>
</evidence>
<dbReference type="Proteomes" id="UP001231197">
    <property type="component" value="Unassembled WGS sequence"/>
</dbReference>
<sequence>MKKISILLFTAALIFISCDDNKKNMTNQFDILMKESDSIEVAHTKFADTHKQMVNEHNAFSEELNGMELQDSTILDDVAKHGVMLERHDAILMSHNEIMKSHSNLRAKFDNLSDVEKTAKIEEMEKGHDKMMREHATMKDEHDAMKTDYNTIREKISDTEENKNDMK</sequence>
<name>A0ABT7ZUS3_9FLAO</name>
<gene>
    <name evidence="1" type="ORF">QMA06_07055</name>
</gene>
<reference evidence="1 2" key="1">
    <citation type="journal article" date="2023" name="Int. J. Syst. Evol. Microbiol.">
        <title>Winogradskyella bathintestinalis sp. nov., isolated from the intestine of the deep-sea loosejaw dragonfish, Malacosteus niger.</title>
        <authorList>
            <person name="Uniacke-Lowe S."/>
            <person name="Johnson C.N."/>
            <person name="Stanton C."/>
            <person name="Hill C."/>
            <person name="Ross P."/>
        </authorList>
    </citation>
    <scope>NUCLEOTIDE SEQUENCE [LARGE SCALE GENOMIC DNA]</scope>
    <source>
        <strain evidence="1 2">APC 3343</strain>
    </source>
</reference>
<evidence type="ECO:0008006" key="3">
    <source>
        <dbReference type="Google" id="ProtNLM"/>
    </source>
</evidence>
<keyword evidence="2" id="KW-1185">Reference proteome</keyword>
<accession>A0ABT7ZUS3</accession>
<proteinExistence type="predicted"/>